<dbReference type="GO" id="GO:0010181">
    <property type="term" value="F:FMN binding"/>
    <property type="evidence" value="ECO:0007669"/>
    <property type="project" value="InterPro"/>
</dbReference>
<evidence type="ECO:0000256" key="2">
    <source>
        <dbReference type="ARBA" id="ARBA00022630"/>
    </source>
</evidence>
<dbReference type="PANTHER" id="PTHR43656">
    <property type="entry name" value="BINDING OXIDOREDUCTASE, PUTATIVE (AFU_ORTHOLOGUE AFUA_2G08260)-RELATED"/>
    <property type="match status" value="1"/>
</dbReference>
<name>A0A165JP76_EXIGL</name>
<reference evidence="6 7" key="1">
    <citation type="journal article" date="2016" name="Mol. Biol. Evol.">
        <title>Comparative Genomics of Early-Diverging Mushroom-Forming Fungi Provides Insights into the Origins of Lignocellulose Decay Capabilities.</title>
        <authorList>
            <person name="Nagy L.G."/>
            <person name="Riley R."/>
            <person name="Tritt A."/>
            <person name="Adam C."/>
            <person name="Daum C."/>
            <person name="Floudas D."/>
            <person name="Sun H."/>
            <person name="Yadav J.S."/>
            <person name="Pangilinan J."/>
            <person name="Larsson K.H."/>
            <person name="Matsuura K."/>
            <person name="Barry K."/>
            <person name="Labutti K."/>
            <person name="Kuo R."/>
            <person name="Ohm R.A."/>
            <person name="Bhattacharya S.S."/>
            <person name="Shirouzu T."/>
            <person name="Yoshinaga Y."/>
            <person name="Martin F.M."/>
            <person name="Grigoriev I.V."/>
            <person name="Hibbett D.S."/>
        </authorList>
    </citation>
    <scope>NUCLEOTIDE SEQUENCE [LARGE SCALE GENOMIC DNA]</scope>
    <source>
        <strain evidence="6 7">HHB12029</strain>
    </source>
</reference>
<evidence type="ECO:0000256" key="3">
    <source>
        <dbReference type="ARBA" id="ARBA00022643"/>
    </source>
</evidence>
<accession>A0A165JP76</accession>
<dbReference type="Proteomes" id="UP000077266">
    <property type="component" value="Unassembled WGS sequence"/>
</dbReference>
<feature type="domain" description="NADH:flavin oxidoreductase/NADH oxidase N-terminal" evidence="5">
    <location>
        <begin position="23"/>
        <end position="382"/>
    </location>
</feature>
<dbReference type="OrthoDB" id="1663137at2759"/>
<dbReference type="SUPFAM" id="SSF51395">
    <property type="entry name" value="FMN-linked oxidoreductases"/>
    <property type="match status" value="1"/>
</dbReference>
<proteinExistence type="inferred from homology"/>
<evidence type="ECO:0000313" key="7">
    <source>
        <dbReference type="Proteomes" id="UP000077266"/>
    </source>
</evidence>
<comment type="similarity">
    <text evidence="1">Belongs to the NADH:flavin oxidoreductase/NADH oxidase family.</text>
</comment>
<dbReference type="Pfam" id="PF00724">
    <property type="entry name" value="Oxidored_FMN"/>
    <property type="match status" value="1"/>
</dbReference>
<dbReference type="InterPro" id="IPR013785">
    <property type="entry name" value="Aldolase_TIM"/>
</dbReference>
<keyword evidence="7" id="KW-1185">Reference proteome</keyword>
<dbReference type="InterPro" id="IPR051799">
    <property type="entry name" value="NADH_flavin_oxidoreductase"/>
</dbReference>
<dbReference type="PANTHER" id="PTHR43656:SF2">
    <property type="entry name" value="BINDING OXIDOREDUCTASE, PUTATIVE (AFU_ORTHOLOGUE AFUA_2G08260)-RELATED"/>
    <property type="match status" value="1"/>
</dbReference>
<evidence type="ECO:0000259" key="5">
    <source>
        <dbReference type="Pfam" id="PF00724"/>
    </source>
</evidence>
<dbReference type="STRING" id="1314781.A0A165JP76"/>
<keyword evidence="4" id="KW-0560">Oxidoreductase</keyword>
<dbReference type="Gene3D" id="3.20.20.70">
    <property type="entry name" value="Aldolase class I"/>
    <property type="match status" value="1"/>
</dbReference>
<dbReference type="InParanoid" id="A0A165JP76"/>
<dbReference type="EMBL" id="KV425962">
    <property type="protein sequence ID" value="KZV95133.1"/>
    <property type="molecule type" value="Genomic_DNA"/>
</dbReference>
<evidence type="ECO:0000256" key="4">
    <source>
        <dbReference type="ARBA" id="ARBA00023002"/>
    </source>
</evidence>
<dbReference type="InterPro" id="IPR001155">
    <property type="entry name" value="OxRdtase_FMN_N"/>
</dbReference>
<sequence length="464" mass="50549">MSVSPDPLDAPAPATFDDERKLIFSPATLPCGRVVKNRLAKASMYENMADFPGGPPTPELLRLYELWAIGGWGIILTGNVQISTRHRGLGRDLLLNARAPSKREHELYTAMADGMKRAKQPEGEAPPLVLMQINHAGRQSPNFLGGRWPWQRPLAPSPRRVGEGTTEGIAARIFYRLLWQTPQAMTLANIEDVKNEFIQAALFAQECNYDGVQVHAAHGYMLAQFLSPATNSRTDKYKDGVLIVKEICTAIRAAVKSSFVVGVKLNAVDYTSGGLTEELALEHVKTLAACGIDFIEVSGGSYEAPAFTEKASPRQAFFANFSRAAHAAISTMPPSKRPLVMLTGGLRTSSDIARCLRAPHADIAGLARPAAIDPAYPRHMDKTPAEMPDMVSPKWFPKLVIGNIGTAWHCDAMRAWAIGKPVQFDTTSLGLLMGMFIGPAWKTQIVGVLVILAALKGYSAQWHL</sequence>
<keyword evidence="2" id="KW-0285">Flavoprotein</keyword>
<keyword evidence="3" id="KW-0288">FMN</keyword>
<gene>
    <name evidence="6" type="ORF">EXIGLDRAFT_735910</name>
</gene>
<protein>
    <submittedName>
        <fullName evidence="6">FMN-linked oxidoreductase</fullName>
    </submittedName>
</protein>
<evidence type="ECO:0000313" key="6">
    <source>
        <dbReference type="EMBL" id="KZV95133.1"/>
    </source>
</evidence>
<dbReference type="GO" id="GO:0016491">
    <property type="term" value="F:oxidoreductase activity"/>
    <property type="evidence" value="ECO:0007669"/>
    <property type="project" value="UniProtKB-KW"/>
</dbReference>
<evidence type="ECO:0000256" key="1">
    <source>
        <dbReference type="ARBA" id="ARBA00005979"/>
    </source>
</evidence>
<organism evidence="6 7">
    <name type="scientific">Exidia glandulosa HHB12029</name>
    <dbReference type="NCBI Taxonomy" id="1314781"/>
    <lineage>
        <taxon>Eukaryota</taxon>
        <taxon>Fungi</taxon>
        <taxon>Dikarya</taxon>
        <taxon>Basidiomycota</taxon>
        <taxon>Agaricomycotina</taxon>
        <taxon>Agaricomycetes</taxon>
        <taxon>Auriculariales</taxon>
        <taxon>Exidiaceae</taxon>
        <taxon>Exidia</taxon>
    </lineage>
</organism>
<dbReference type="AlphaFoldDB" id="A0A165JP76"/>